<evidence type="ECO:0000313" key="4">
    <source>
        <dbReference type="Proteomes" id="UP001431693"/>
    </source>
</evidence>
<dbReference type="GO" id="GO:0005524">
    <property type="term" value="F:ATP binding"/>
    <property type="evidence" value="ECO:0007669"/>
    <property type="project" value="UniProtKB-KW"/>
</dbReference>
<evidence type="ECO:0000259" key="1">
    <source>
        <dbReference type="Pfam" id="PF13173"/>
    </source>
</evidence>
<dbReference type="Pfam" id="PF13173">
    <property type="entry name" value="AAA_14"/>
    <property type="match status" value="1"/>
</dbReference>
<sequence length="449" mass="50170">MKRKLMTVVRRWKEEGCSRPLLIKGVRRCGKTYLAEEAGRSLFDDDWVKLDFQTDLARMDAVFAGPTSDVEGILRRISDYAGRAVTPATLLIFDEVQLSERALNSLRFFSGTGQPIIATGSLFGVTLKRRELPFPSGVQQEELHPLDFEEFLWAYDQCPMAEAIREHARSLEPYVLHDRALELFDRWTVVGGMPRPVLASLSNQGFEPVREQQREIVDTYVSDMTDPENGISGAAALRVWKSAPQQLVRSSTKKFKYADVERGGRRSRLLEPLEWLEAAGIVSQQNLTHDTSAPLTPAGDEDGSFFKVFVADTGIMFHQFGIGAETYLDPNVRPLLSADFRGGLAENATMQAFEANGIETFYWTPGKSGGSGELDFVYQDRLARVVPVEVKSGRNVGARTLKRFMTEARSPYAVRLSTKQFGRSVDEKTGMELRSLPLYAAFCLGTDAV</sequence>
<name>A0ABT6ZKM7_9ACTN</name>
<organism evidence="3 4">
    <name type="scientific">Kribbibacterium absianum</name>
    <dbReference type="NCBI Taxonomy" id="3044210"/>
    <lineage>
        <taxon>Bacteria</taxon>
        <taxon>Bacillati</taxon>
        <taxon>Actinomycetota</taxon>
        <taxon>Coriobacteriia</taxon>
        <taxon>Coriobacteriales</taxon>
        <taxon>Kribbibacteriaceae</taxon>
        <taxon>Kribbibacterium</taxon>
    </lineage>
</organism>
<dbReference type="Proteomes" id="UP001431693">
    <property type="component" value="Unassembled WGS sequence"/>
</dbReference>
<gene>
    <name evidence="3" type="ORF">QJ043_05855</name>
</gene>
<feature type="domain" description="AAA" evidence="1">
    <location>
        <begin position="19"/>
        <end position="152"/>
    </location>
</feature>
<dbReference type="PANTHER" id="PTHR33295">
    <property type="entry name" value="ATPASE"/>
    <property type="match status" value="1"/>
</dbReference>
<dbReference type="Pfam" id="PF13635">
    <property type="entry name" value="DUF4143"/>
    <property type="match status" value="1"/>
</dbReference>
<dbReference type="InterPro" id="IPR027417">
    <property type="entry name" value="P-loop_NTPase"/>
</dbReference>
<protein>
    <submittedName>
        <fullName evidence="3">ATP-binding protein</fullName>
    </submittedName>
</protein>
<dbReference type="InterPro" id="IPR041682">
    <property type="entry name" value="AAA_14"/>
</dbReference>
<dbReference type="EMBL" id="JASJEX010000003">
    <property type="protein sequence ID" value="MDJ1129605.1"/>
    <property type="molecule type" value="Genomic_DNA"/>
</dbReference>
<evidence type="ECO:0000313" key="3">
    <source>
        <dbReference type="EMBL" id="MDJ1129605.1"/>
    </source>
</evidence>
<evidence type="ECO:0000259" key="2">
    <source>
        <dbReference type="Pfam" id="PF13635"/>
    </source>
</evidence>
<reference evidence="3" key="1">
    <citation type="submission" date="2023-05" db="EMBL/GenBank/DDBJ databases">
        <title>[olsenella] sp. nov., isolated from a pig farm feces dump.</title>
        <authorList>
            <person name="Chang Y.-H."/>
        </authorList>
    </citation>
    <scope>NUCLEOTIDE SEQUENCE</scope>
    <source>
        <strain evidence="3">YH-ols2217</strain>
    </source>
</reference>
<accession>A0ABT6ZKM7</accession>
<keyword evidence="3" id="KW-0067">ATP-binding</keyword>
<feature type="domain" description="DUF4143" evidence="2">
    <location>
        <begin position="234"/>
        <end position="393"/>
    </location>
</feature>
<dbReference type="SUPFAM" id="SSF52540">
    <property type="entry name" value="P-loop containing nucleoside triphosphate hydrolases"/>
    <property type="match status" value="1"/>
</dbReference>
<dbReference type="InterPro" id="IPR025420">
    <property type="entry name" value="DUF4143"/>
</dbReference>
<comment type="caution">
    <text evidence="3">The sequence shown here is derived from an EMBL/GenBank/DDBJ whole genome shotgun (WGS) entry which is preliminary data.</text>
</comment>
<proteinExistence type="predicted"/>
<keyword evidence="3" id="KW-0547">Nucleotide-binding</keyword>
<dbReference type="RefSeq" id="WP_283712732.1">
    <property type="nucleotide sequence ID" value="NZ_JASJEW010000002.1"/>
</dbReference>
<dbReference type="PANTHER" id="PTHR33295:SF7">
    <property type="entry name" value="ATPASE"/>
    <property type="match status" value="1"/>
</dbReference>
<keyword evidence="4" id="KW-1185">Reference proteome</keyword>